<gene>
    <name evidence="2" type="ORF">TorRG33x02_224050</name>
</gene>
<proteinExistence type="predicted"/>
<accession>A0A2P5E8F4</accession>
<keyword evidence="1" id="KW-0472">Membrane</keyword>
<organism evidence="2 3">
    <name type="scientific">Trema orientale</name>
    <name type="common">Charcoal tree</name>
    <name type="synonym">Celtis orientalis</name>
    <dbReference type="NCBI Taxonomy" id="63057"/>
    <lineage>
        <taxon>Eukaryota</taxon>
        <taxon>Viridiplantae</taxon>
        <taxon>Streptophyta</taxon>
        <taxon>Embryophyta</taxon>
        <taxon>Tracheophyta</taxon>
        <taxon>Spermatophyta</taxon>
        <taxon>Magnoliopsida</taxon>
        <taxon>eudicotyledons</taxon>
        <taxon>Gunneridae</taxon>
        <taxon>Pentapetalae</taxon>
        <taxon>rosids</taxon>
        <taxon>fabids</taxon>
        <taxon>Rosales</taxon>
        <taxon>Cannabaceae</taxon>
        <taxon>Trema</taxon>
    </lineage>
</organism>
<sequence length="106" mass="12083">MRPAEEEVRGPKMSHCHPFVTSLGARSGFYIAFYICRIASGYVVFQSTRDFQFVQTSQPDANPTVLRGLHYLVLTKSKLGKLPKRHRSPMSFGLLRPRYFSTSTRA</sequence>
<name>A0A2P5E8F4_TREOI</name>
<evidence type="ECO:0000256" key="1">
    <source>
        <dbReference type="SAM" id="Phobius"/>
    </source>
</evidence>
<evidence type="ECO:0000313" key="3">
    <source>
        <dbReference type="Proteomes" id="UP000237000"/>
    </source>
</evidence>
<feature type="transmembrane region" description="Helical" evidence="1">
    <location>
        <begin position="27"/>
        <end position="45"/>
    </location>
</feature>
<dbReference type="Proteomes" id="UP000237000">
    <property type="component" value="Unassembled WGS sequence"/>
</dbReference>
<evidence type="ECO:0000313" key="2">
    <source>
        <dbReference type="EMBL" id="PON81794.1"/>
    </source>
</evidence>
<dbReference type="AlphaFoldDB" id="A0A2P5E8F4"/>
<reference evidence="3" key="1">
    <citation type="submission" date="2016-06" db="EMBL/GenBank/DDBJ databases">
        <title>Parallel loss of symbiosis genes in relatives of nitrogen-fixing non-legume Parasponia.</title>
        <authorList>
            <person name="Van Velzen R."/>
            <person name="Holmer R."/>
            <person name="Bu F."/>
            <person name="Rutten L."/>
            <person name="Van Zeijl A."/>
            <person name="Liu W."/>
            <person name="Santuari L."/>
            <person name="Cao Q."/>
            <person name="Sharma T."/>
            <person name="Shen D."/>
            <person name="Roswanjaya Y."/>
            <person name="Wardhani T."/>
            <person name="Kalhor M.S."/>
            <person name="Jansen J."/>
            <person name="Van den Hoogen J."/>
            <person name="Gungor B."/>
            <person name="Hartog M."/>
            <person name="Hontelez J."/>
            <person name="Verver J."/>
            <person name="Yang W.-C."/>
            <person name="Schijlen E."/>
            <person name="Repin R."/>
            <person name="Schilthuizen M."/>
            <person name="Schranz E."/>
            <person name="Heidstra R."/>
            <person name="Miyata K."/>
            <person name="Fedorova E."/>
            <person name="Kohlen W."/>
            <person name="Bisseling T."/>
            <person name="Smit S."/>
            <person name="Geurts R."/>
        </authorList>
    </citation>
    <scope>NUCLEOTIDE SEQUENCE [LARGE SCALE GENOMIC DNA]</scope>
    <source>
        <strain evidence="3">cv. RG33-2</strain>
    </source>
</reference>
<keyword evidence="1" id="KW-1133">Transmembrane helix</keyword>
<keyword evidence="3" id="KW-1185">Reference proteome</keyword>
<dbReference type="InParanoid" id="A0A2P5E8F4"/>
<protein>
    <submittedName>
        <fullName evidence="2">Uncharacterized protein</fullName>
    </submittedName>
</protein>
<dbReference type="OrthoDB" id="10593915at2759"/>
<dbReference type="EMBL" id="JXTC01000208">
    <property type="protein sequence ID" value="PON81794.1"/>
    <property type="molecule type" value="Genomic_DNA"/>
</dbReference>
<comment type="caution">
    <text evidence="2">The sequence shown here is derived from an EMBL/GenBank/DDBJ whole genome shotgun (WGS) entry which is preliminary data.</text>
</comment>
<keyword evidence="1" id="KW-0812">Transmembrane</keyword>